<dbReference type="AlphaFoldDB" id="A0A328DCQ2"/>
<feature type="region of interest" description="Disordered" evidence="1">
    <location>
        <begin position="126"/>
        <end position="158"/>
    </location>
</feature>
<evidence type="ECO:0000256" key="2">
    <source>
        <dbReference type="SAM" id="Phobius"/>
    </source>
</evidence>
<dbReference type="Proteomes" id="UP000249390">
    <property type="component" value="Unassembled WGS sequence"/>
</dbReference>
<keyword evidence="4" id="KW-1185">Reference proteome</keyword>
<feature type="transmembrane region" description="Helical" evidence="2">
    <location>
        <begin position="286"/>
        <end position="309"/>
    </location>
</feature>
<name>A0A328DCQ2_9ASTE</name>
<proteinExistence type="predicted"/>
<feature type="transmembrane region" description="Helical" evidence="2">
    <location>
        <begin position="42"/>
        <end position="61"/>
    </location>
</feature>
<keyword evidence="2" id="KW-1133">Transmembrane helix</keyword>
<protein>
    <submittedName>
        <fullName evidence="3">Uncharacterized protein</fullName>
    </submittedName>
</protein>
<feature type="compositionally biased region" description="Acidic residues" evidence="1">
    <location>
        <begin position="70"/>
        <end position="94"/>
    </location>
</feature>
<evidence type="ECO:0000256" key="1">
    <source>
        <dbReference type="SAM" id="MobiDB-lite"/>
    </source>
</evidence>
<gene>
    <name evidence="3" type="ORF">DM860_012696</name>
</gene>
<dbReference type="EMBL" id="NQVE01000156">
    <property type="protein sequence ID" value="RAL43555.1"/>
    <property type="molecule type" value="Genomic_DNA"/>
</dbReference>
<accession>A0A328DCQ2</accession>
<keyword evidence="2" id="KW-0812">Transmembrane</keyword>
<comment type="caution">
    <text evidence="3">The sequence shown here is derived from an EMBL/GenBank/DDBJ whole genome shotgun (WGS) entry which is preliminary data.</text>
</comment>
<feature type="transmembrane region" description="Helical" evidence="2">
    <location>
        <begin position="315"/>
        <end position="331"/>
    </location>
</feature>
<feature type="compositionally biased region" description="Basic and acidic residues" evidence="1">
    <location>
        <begin position="12"/>
        <end position="27"/>
    </location>
</feature>
<sequence length="333" mass="36703">MIDNSQLVMAEMQEKGESRGRRQDGGKGRARTKVQLNLGNSGGILVLVGGLMATVILSSVFRRRRKPVDEVDNTPEEAEEDGGAEADGIGDDEDLPKNSAQLILPDSSPLTHHQQHVNLRDNQTDMQASNDEELESPASGVHATIPEDQESPPNATGDLIETKFDVSAAKEEMEITCCVDNDDDDDDGQKKSTYPAILDDLTTNNVVKTQDLDSIHDLKDGVPIHGLMRLQEHNVKEEEEEEEEIIMEAINGGDKQQKNDSDECMKMKNYILDRLFTTTFGSERRMAIAGVVALTAVMCSCFSCLFGISFLKYCIVLLPCLASMALFSNFNKF</sequence>
<organism evidence="3 4">
    <name type="scientific">Cuscuta australis</name>
    <dbReference type="NCBI Taxonomy" id="267555"/>
    <lineage>
        <taxon>Eukaryota</taxon>
        <taxon>Viridiplantae</taxon>
        <taxon>Streptophyta</taxon>
        <taxon>Embryophyta</taxon>
        <taxon>Tracheophyta</taxon>
        <taxon>Spermatophyta</taxon>
        <taxon>Magnoliopsida</taxon>
        <taxon>eudicotyledons</taxon>
        <taxon>Gunneridae</taxon>
        <taxon>Pentapetalae</taxon>
        <taxon>asterids</taxon>
        <taxon>lamiids</taxon>
        <taxon>Solanales</taxon>
        <taxon>Convolvulaceae</taxon>
        <taxon>Cuscuteae</taxon>
        <taxon>Cuscuta</taxon>
        <taxon>Cuscuta subgen. Grammica</taxon>
        <taxon>Cuscuta sect. Cleistogrammica</taxon>
    </lineage>
</organism>
<evidence type="ECO:0000313" key="4">
    <source>
        <dbReference type="Proteomes" id="UP000249390"/>
    </source>
</evidence>
<evidence type="ECO:0000313" key="3">
    <source>
        <dbReference type="EMBL" id="RAL43555.1"/>
    </source>
</evidence>
<feature type="region of interest" description="Disordered" evidence="1">
    <location>
        <begin position="12"/>
        <end position="33"/>
    </location>
</feature>
<feature type="region of interest" description="Disordered" evidence="1">
    <location>
        <begin position="68"/>
        <end position="105"/>
    </location>
</feature>
<reference evidence="3 4" key="1">
    <citation type="submission" date="2018-06" db="EMBL/GenBank/DDBJ databases">
        <title>The Genome of Cuscuta australis (Dodder) Provides Insight into the Evolution of Plant Parasitism.</title>
        <authorList>
            <person name="Liu H."/>
        </authorList>
    </citation>
    <scope>NUCLEOTIDE SEQUENCE [LARGE SCALE GENOMIC DNA]</scope>
    <source>
        <strain evidence="4">cv. Yunnan</strain>
        <tissue evidence="3">Vines</tissue>
    </source>
</reference>
<keyword evidence="2" id="KW-0472">Membrane</keyword>